<protein>
    <submittedName>
        <fullName evidence="1">Uncharacterized protein</fullName>
    </submittedName>
</protein>
<accession>A0A804LQC1</accession>
<organism evidence="1 2">
    <name type="scientific">Zea mays</name>
    <name type="common">Maize</name>
    <dbReference type="NCBI Taxonomy" id="4577"/>
    <lineage>
        <taxon>Eukaryota</taxon>
        <taxon>Viridiplantae</taxon>
        <taxon>Streptophyta</taxon>
        <taxon>Embryophyta</taxon>
        <taxon>Tracheophyta</taxon>
        <taxon>Spermatophyta</taxon>
        <taxon>Magnoliopsida</taxon>
        <taxon>Liliopsida</taxon>
        <taxon>Poales</taxon>
        <taxon>Poaceae</taxon>
        <taxon>PACMAD clade</taxon>
        <taxon>Panicoideae</taxon>
        <taxon>Andropogonodae</taxon>
        <taxon>Andropogoneae</taxon>
        <taxon>Tripsacinae</taxon>
        <taxon>Zea</taxon>
    </lineage>
</organism>
<evidence type="ECO:0000313" key="2">
    <source>
        <dbReference type="Proteomes" id="UP000007305"/>
    </source>
</evidence>
<proteinExistence type="predicted"/>
<reference evidence="1" key="2">
    <citation type="submission" date="2019-07" db="EMBL/GenBank/DDBJ databases">
        <authorList>
            <person name="Seetharam A."/>
            <person name="Woodhouse M."/>
            <person name="Cannon E."/>
        </authorList>
    </citation>
    <scope>NUCLEOTIDE SEQUENCE [LARGE SCALE GENOMIC DNA]</scope>
    <source>
        <strain evidence="1">cv. B73</strain>
    </source>
</reference>
<dbReference type="Proteomes" id="UP000007305">
    <property type="component" value="Chromosome 1"/>
</dbReference>
<name>A0A804LQC1_MAIZE</name>
<dbReference type="Gramene" id="Zm00001eb028270_T001">
    <property type="protein sequence ID" value="Zm00001eb028270_P001"/>
    <property type="gene ID" value="Zm00001eb028270"/>
</dbReference>
<keyword evidence="2" id="KW-1185">Reference proteome</keyword>
<sequence length="160" mass="17454">MDISIHASGASSLSIHASQLKHASHILALYFCNLVLYVEVSFIPPQPYLLKWYASLPVSLISRFLSTTSRAPARSGCSATPSSSLNARPSEHLVPLLVAIFPISPAPSRARSPRPAASSSFPLAMNVVDLLLQFLHVVWSSTARITYSWLWKTSKPLLTV</sequence>
<dbReference type="EnsemblPlants" id="Zm00001eb028270_T001">
    <property type="protein sequence ID" value="Zm00001eb028270_P001"/>
    <property type="gene ID" value="Zm00001eb028270"/>
</dbReference>
<dbReference type="InParanoid" id="A0A804LQC1"/>
<reference evidence="2" key="1">
    <citation type="submission" date="2015-12" db="EMBL/GenBank/DDBJ databases">
        <title>Update maize B73 reference genome by single molecule sequencing technologies.</title>
        <authorList>
            <consortium name="Maize Genome Sequencing Project"/>
            <person name="Ware D."/>
        </authorList>
    </citation>
    <scope>NUCLEOTIDE SEQUENCE [LARGE SCALE GENOMIC DNA]</scope>
    <source>
        <strain evidence="2">cv. B73</strain>
    </source>
</reference>
<reference evidence="1" key="3">
    <citation type="submission" date="2021-05" db="UniProtKB">
        <authorList>
            <consortium name="EnsemblPlants"/>
        </authorList>
    </citation>
    <scope>IDENTIFICATION</scope>
    <source>
        <strain evidence="1">cv. B73</strain>
    </source>
</reference>
<evidence type="ECO:0000313" key="1">
    <source>
        <dbReference type="EnsemblPlants" id="Zm00001eb028270_P001"/>
    </source>
</evidence>
<dbReference type="AlphaFoldDB" id="A0A804LQC1"/>